<feature type="binding site" evidence="12">
    <location>
        <position position="75"/>
    </location>
    <ligand>
        <name>Na(+)</name>
        <dbReference type="ChEBI" id="CHEBI:29101"/>
        <note>structural</note>
    </ligand>
</feature>
<evidence type="ECO:0000256" key="8">
    <source>
        <dbReference type="ARBA" id="ARBA00023136"/>
    </source>
</evidence>
<name>A0A9X3Z6M5_9PROT</name>
<dbReference type="Proteomes" id="UP001141619">
    <property type="component" value="Unassembled WGS sequence"/>
</dbReference>
<proteinExistence type="inferred from homology"/>
<dbReference type="GO" id="GO:0005886">
    <property type="term" value="C:plasma membrane"/>
    <property type="evidence" value="ECO:0007669"/>
    <property type="project" value="UniProtKB-SubCell"/>
</dbReference>
<keyword evidence="12" id="KW-0479">Metal-binding</keyword>
<keyword evidence="14" id="KW-1185">Reference proteome</keyword>
<sequence>MQMILAVGVGGAIGAVSRYLMALAIFRALGPGFPWGTLAINVLGSLLMGVLAELLALRFSLPHPMQAFFLTGVLGGFTTFSTFSLDAVTLMARGQSGAAFLYIGGSVILSLAALFAGLAITRSLISGL</sequence>
<dbReference type="RefSeq" id="WP_274942778.1">
    <property type="nucleotide sequence ID" value="NZ_JANWOI010000001.1"/>
</dbReference>
<dbReference type="HAMAP" id="MF_00454">
    <property type="entry name" value="FluC"/>
    <property type="match status" value="1"/>
</dbReference>
<keyword evidence="8 12" id="KW-0472">Membrane</keyword>
<feature type="transmembrane region" description="Helical" evidence="12">
    <location>
        <begin position="32"/>
        <end position="55"/>
    </location>
</feature>
<comment type="subcellular location">
    <subcellularLocation>
        <location evidence="1 12">Cell membrane</location>
        <topology evidence="1 12">Multi-pass membrane protein</topology>
    </subcellularLocation>
</comment>
<dbReference type="EMBL" id="JANWOI010000001">
    <property type="protein sequence ID" value="MDA5193084.1"/>
    <property type="molecule type" value="Genomic_DNA"/>
</dbReference>
<evidence type="ECO:0000256" key="5">
    <source>
        <dbReference type="ARBA" id="ARBA00022989"/>
    </source>
</evidence>
<feature type="transmembrane region" description="Helical" evidence="12">
    <location>
        <begin position="98"/>
        <end position="120"/>
    </location>
</feature>
<keyword evidence="12" id="KW-0813">Transport</keyword>
<keyword evidence="6 12" id="KW-0915">Sodium</keyword>
<keyword evidence="7 12" id="KW-0406">Ion transport</keyword>
<comment type="activity regulation">
    <text evidence="12">Na(+) is not transported, but it plays an essential structural role and its presence is essential for fluoride channel function.</text>
</comment>
<feature type="transmembrane region" description="Helical" evidence="12">
    <location>
        <begin position="67"/>
        <end position="92"/>
    </location>
</feature>
<evidence type="ECO:0000256" key="11">
    <source>
        <dbReference type="ARBA" id="ARBA00035585"/>
    </source>
</evidence>
<evidence type="ECO:0000256" key="7">
    <source>
        <dbReference type="ARBA" id="ARBA00023065"/>
    </source>
</evidence>
<accession>A0A9X3Z6M5</accession>
<evidence type="ECO:0000256" key="9">
    <source>
        <dbReference type="ARBA" id="ARBA00023303"/>
    </source>
</evidence>
<keyword evidence="5 12" id="KW-1133">Transmembrane helix</keyword>
<keyword evidence="9 12" id="KW-0407">Ion channel</keyword>
<feature type="binding site" evidence="12">
    <location>
        <position position="78"/>
    </location>
    <ligand>
        <name>Na(+)</name>
        <dbReference type="ChEBI" id="CHEBI:29101"/>
        <note>structural</note>
    </ligand>
</feature>
<comment type="catalytic activity">
    <reaction evidence="11">
        <text>fluoride(in) = fluoride(out)</text>
        <dbReference type="Rhea" id="RHEA:76159"/>
        <dbReference type="ChEBI" id="CHEBI:17051"/>
    </reaction>
    <physiologicalReaction direction="left-to-right" evidence="11">
        <dbReference type="Rhea" id="RHEA:76160"/>
    </physiologicalReaction>
</comment>
<dbReference type="Pfam" id="PF02537">
    <property type="entry name" value="CRCB"/>
    <property type="match status" value="1"/>
</dbReference>
<protein>
    <recommendedName>
        <fullName evidence="12">Fluoride-specific ion channel FluC</fullName>
    </recommendedName>
</protein>
<keyword evidence="3" id="KW-0997">Cell inner membrane</keyword>
<evidence type="ECO:0000256" key="3">
    <source>
        <dbReference type="ARBA" id="ARBA00022519"/>
    </source>
</evidence>
<comment type="caution">
    <text evidence="13">The sequence shown here is derived from an EMBL/GenBank/DDBJ whole genome shotgun (WGS) entry which is preliminary data.</text>
</comment>
<keyword evidence="2 12" id="KW-1003">Cell membrane</keyword>
<evidence type="ECO:0000256" key="10">
    <source>
        <dbReference type="ARBA" id="ARBA00035120"/>
    </source>
</evidence>
<dbReference type="AlphaFoldDB" id="A0A9X3Z6M5"/>
<dbReference type="GO" id="GO:0046872">
    <property type="term" value="F:metal ion binding"/>
    <property type="evidence" value="ECO:0007669"/>
    <property type="project" value="UniProtKB-KW"/>
</dbReference>
<comment type="similarity">
    <text evidence="10 12">Belongs to the fluoride channel Fluc/FEX (TC 1.A.43) family.</text>
</comment>
<evidence type="ECO:0000256" key="2">
    <source>
        <dbReference type="ARBA" id="ARBA00022475"/>
    </source>
</evidence>
<evidence type="ECO:0000256" key="6">
    <source>
        <dbReference type="ARBA" id="ARBA00023053"/>
    </source>
</evidence>
<dbReference type="PANTHER" id="PTHR28259:SF1">
    <property type="entry name" value="FLUORIDE EXPORT PROTEIN 1-RELATED"/>
    <property type="match status" value="1"/>
</dbReference>
<evidence type="ECO:0000256" key="1">
    <source>
        <dbReference type="ARBA" id="ARBA00004651"/>
    </source>
</evidence>
<evidence type="ECO:0000313" key="13">
    <source>
        <dbReference type="EMBL" id="MDA5193084.1"/>
    </source>
</evidence>
<organism evidence="13 14">
    <name type="scientific">Govanella unica</name>
    <dbReference type="NCBI Taxonomy" id="2975056"/>
    <lineage>
        <taxon>Bacteria</taxon>
        <taxon>Pseudomonadati</taxon>
        <taxon>Pseudomonadota</taxon>
        <taxon>Alphaproteobacteria</taxon>
        <taxon>Emcibacterales</taxon>
        <taxon>Govanellaceae</taxon>
        <taxon>Govanella</taxon>
    </lineage>
</organism>
<evidence type="ECO:0000256" key="4">
    <source>
        <dbReference type="ARBA" id="ARBA00022692"/>
    </source>
</evidence>
<dbReference type="PANTHER" id="PTHR28259">
    <property type="entry name" value="FLUORIDE EXPORT PROTEIN 1-RELATED"/>
    <property type="match status" value="1"/>
</dbReference>
<evidence type="ECO:0000256" key="12">
    <source>
        <dbReference type="HAMAP-Rule" id="MF_00454"/>
    </source>
</evidence>
<gene>
    <name evidence="12 13" type="primary">crcB</name>
    <name evidence="12" type="synonym">fluC</name>
    <name evidence="13" type="ORF">NYP16_03830</name>
</gene>
<dbReference type="NCBIfam" id="TIGR00494">
    <property type="entry name" value="crcB"/>
    <property type="match status" value="1"/>
</dbReference>
<evidence type="ECO:0000313" key="14">
    <source>
        <dbReference type="Proteomes" id="UP001141619"/>
    </source>
</evidence>
<dbReference type="NCBIfam" id="NF010791">
    <property type="entry name" value="PRK14195.1"/>
    <property type="match status" value="1"/>
</dbReference>
<reference evidence="13" key="1">
    <citation type="submission" date="2022-08" db="EMBL/GenBank/DDBJ databases">
        <authorList>
            <person name="Vandamme P."/>
            <person name="Hettiarachchi A."/>
            <person name="Peeters C."/>
            <person name="Cnockaert M."/>
            <person name="Carlier A."/>
        </authorList>
    </citation>
    <scope>NUCLEOTIDE SEQUENCE</scope>
    <source>
        <strain evidence="13">LMG 31809</strain>
    </source>
</reference>
<dbReference type="GO" id="GO:0140114">
    <property type="term" value="P:cellular detoxification of fluoride"/>
    <property type="evidence" value="ECO:0007669"/>
    <property type="project" value="UniProtKB-UniRule"/>
</dbReference>
<comment type="function">
    <text evidence="12">Fluoride-specific ion channel. Important for reducing fluoride concentration in the cell, thus reducing its toxicity.</text>
</comment>
<keyword evidence="4 12" id="KW-0812">Transmembrane</keyword>
<reference evidence="13" key="2">
    <citation type="journal article" date="2023" name="Syst. Appl. Microbiol.">
        <title>Govania unica gen. nov., sp. nov., a rare biosphere bacterium that represents a novel family in the class Alphaproteobacteria.</title>
        <authorList>
            <person name="Vandamme P."/>
            <person name="Peeters C."/>
            <person name="Hettiarachchi A."/>
            <person name="Cnockaert M."/>
            <person name="Carlier A."/>
        </authorList>
    </citation>
    <scope>NUCLEOTIDE SEQUENCE</scope>
    <source>
        <strain evidence="13">LMG 31809</strain>
    </source>
</reference>
<dbReference type="GO" id="GO:0062054">
    <property type="term" value="F:fluoride channel activity"/>
    <property type="evidence" value="ECO:0007669"/>
    <property type="project" value="UniProtKB-UniRule"/>
</dbReference>
<dbReference type="InterPro" id="IPR003691">
    <property type="entry name" value="FluC"/>
</dbReference>